<evidence type="ECO:0000313" key="1">
    <source>
        <dbReference type="EMBL" id="MBA9073510.1"/>
    </source>
</evidence>
<keyword evidence="2" id="KW-1185">Reference proteome</keyword>
<organism evidence="1 2">
    <name type="scientific">Flavobacterium gossypii</name>
    <dbReference type="NCBI Taxonomy" id="1646119"/>
    <lineage>
        <taxon>Bacteria</taxon>
        <taxon>Pseudomonadati</taxon>
        <taxon>Bacteroidota</taxon>
        <taxon>Flavobacteriia</taxon>
        <taxon>Flavobacteriales</taxon>
        <taxon>Flavobacteriaceae</taxon>
        <taxon>Flavobacterium</taxon>
    </lineage>
</organism>
<gene>
    <name evidence="1" type="ORF">GGR22_001636</name>
</gene>
<protein>
    <submittedName>
        <fullName evidence="1">Uncharacterized protein</fullName>
    </submittedName>
</protein>
<evidence type="ECO:0000313" key="2">
    <source>
        <dbReference type="Proteomes" id="UP000555003"/>
    </source>
</evidence>
<sequence length="38" mass="4329">MDTLIIESKVNQDFKLEHLKQTPVFNLSSNIPLFPGTL</sequence>
<reference evidence="1 2" key="1">
    <citation type="submission" date="2020-08" db="EMBL/GenBank/DDBJ databases">
        <title>Genomic Encyclopedia of Type Strains, Phase IV (KMG-IV): sequencing the most valuable type-strain genomes for metagenomic binning, comparative biology and taxonomic classification.</title>
        <authorList>
            <person name="Goeker M."/>
        </authorList>
    </citation>
    <scope>NUCLEOTIDE SEQUENCE [LARGE SCALE GENOMIC DNA]</scope>
    <source>
        <strain evidence="1 2">DSM 100397</strain>
    </source>
</reference>
<proteinExistence type="predicted"/>
<dbReference type="Proteomes" id="UP000555003">
    <property type="component" value="Unassembled WGS sequence"/>
</dbReference>
<name>A0ABR6DP89_9FLAO</name>
<accession>A0ABR6DP89</accession>
<dbReference type="EMBL" id="JACJIS010000001">
    <property type="protein sequence ID" value="MBA9073510.1"/>
    <property type="molecule type" value="Genomic_DNA"/>
</dbReference>
<comment type="caution">
    <text evidence="1">The sequence shown here is derived from an EMBL/GenBank/DDBJ whole genome shotgun (WGS) entry which is preliminary data.</text>
</comment>